<evidence type="ECO:0000256" key="1">
    <source>
        <dbReference type="SAM" id="MobiDB-lite"/>
    </source>
</evidence>
<accession>A0AAD7REY3</accession>
<dbReference type="EMBL" id="JAINUG010000302">
    <property type="protein sequence ID" value="KAJ8379059.1"/>
    <property type="molecule type" value="Genomic_DNA"/>
</dbReference>
<proteinExistence type="predicted"/>
<dbReference type="Proteomes" id="UP001221898">
    <property type="component" value="Unassembled WGS sequence"/>
</dbReference>
<sequence length="138" mass="15104">MLTPRLTARAGGEPGGGFSAGSADRSREVTRNWASSRRRGFVANRGLGSSHSHTEADARPATGHTLRRLGLKAGITFPCAFLTDDMLMQGERFEAERQSARARRESRAAVRTGSQRQRLEPNTSGRVEEPTVLQGRRN</sequence>
<organism evidence="2 3">
    <name type="scientific">Aldrovandia affinis</name>
    <dbReference type="NCBI Taxonomy" id="143900"/>
    <lineage>
        <taxon>Eukaryota</taxon>
        <taxon>Metazoa</taxon>
        <taxon>Chordata</taxon>
        <taxon>Craniata</taxon>
        <taxon>Vertebrata</taxon>
        <taxon>Euteleostomi</taxon>
        <taxon>Actinopterygii</taxon>
        <taxon>Neopterygii</taxon>
        <taxon>Teleostei</taxon>
        <taxon>Notacanthiformes</taxon>
        <taxon>Halosauridae</taxon>
        <taxon>Aldrovandia</taxon>
    </lineage>
</organism>
<comment type="caution">
    <text evidence="2">The sequence shown here is derived from an EMBL/GenBank/DDBJ whole genome shotgun (WGS) entry which is preliminary data.</text>
</comment>
<dbReference type="AlphaFoldDB" id="A0AAD7REY3"/>
<evidence type="ECO:0000313" key="2">
    <source>
        <dbReference type="EMBL" id="KAJ8379059.1"/>
    </source>
</evidence>
<feature type="region of interest" description="Disordered" evidence="1">
    <location>
        <begin position="95"/>
        <end position="138"/>
    </location>
</feature>
<name>A0AAD7REY3_9TELE</name>
<reference evidence="2" key="1">
    <citation type="journal article" date="2023" name="Science">
        <title>Genome structures resolve the early diversification of teleost fishes.</title>
        <authorList>
            <person name="Parey E."/>
            <person name="Louis A."/>
            <person name="Montfort J."/>
            <person name="Bouchez O."/>
            <person name="Roques C."/>
            <person name="Iampietro C."/>
            <person name="Lluch J."/>
            <person name="Castinel A."/>
            <person name="Donnadieu C."/>
            <person name="Desvignes T."/>
            <person name="Floi Bucao C."/>
            <person name="Jouanno E."/>
            <person name="Wen M."/>
            <person name="Mejri S."/>
            <person name="Dirks R."/>
            <person name="Jansen H."/>
            <person name="Henkel C."/>
            <person name="Chen W.J."/>
            <person name="Zahm M."/>
            <person name="Cabau C."/>
            <person name="Klopp C."/>
            <person name="Thompson A.W."/>
            <person name="Robinson-Rechavi M."/>
            <person name="Braasch I."/>
            <person name="Lecointre G."/>
            <person name="Bobe J."/>
            <person name="Postlethwait J.H."/>
            <person name="Berthelot C."/>
            <person name="Roest Crollius H."/>
            <person name="Guiguen Y."/>
        </authorList>
    </citation>
    <scope>NUCLEOTIDE SEQUENCE</scope>
    <source>
        <strain evidence="2">NC1722</strain>
    </source>
</reference>
<feature type="region of interest" description="Disordered" evidence="1">
    <location>
        <begin position="1"/>
        <end position="62"/>
    </location>
</feature>
<protein>
    <submittedName>
        <fullName evidence="2">Uncharacterized protein</fullName>
    </submittedName>
</protein>
<gene>
    <name evidence="2" type="ORF">AAFF_G00231500</name>
</gene>
<feature type="compositionally biased region" description="Basic and acidic residues" evidence="1">
    <location>
        <begin position="95"/>
        <end position="108"/>
    </location>
</feature>
<evidence type="ECO:0000313" key="3">
    <source>
        <dbReference type="Proteomes" id="UP001221898"/>
    </source>
</evidence>
<keyword evidence="3" id="KW-1185">Reference proteome</keyword>
<feature type="compositionally biased region" description="Polar residues" evidence="1">
    <location>
        <begin position="112"/>
        <end position="125"/>
    </location>
</feature>